<dbReference type="EMBL" id="CP022572">
    <property type="protein sequence ID" value="AZU60430.1"/>
    <property type="molecule type" value="Genomic_DNA"/>
</dbReference>
<evidence type="ECO:0000259" key="1">
    <source>
        <dbReference type="Pfam" id="PF13098"/>
    </source>
</evidence>
<evidence type="ECO:0000313" key="2">
    <source>
        <dbReference type="EMBL" id="AZU60430.1"/>
    </source>
</evidence>
<accession>A0A3Q9QTR9</accession>
<gene>
    <name evidence="2" type="ORF">CHR53_03630</name>
</gene>
<evidence type="ECO:0000313" key="3">
    <source>
        <dbReference type="Proteomes" id="UP000282892"/>
    </source>
</evidence>
<sequence length="90" mass="10171">MKLIVFKQDHCPACKMLDAYLVQCGIEADQIINLSKTMDENDLVLAERYSIKKTPTLVLLDDNGKEIDKYAGVGQKRINSLLLKRGFTLI</sequence>
<dbReference type="InterPro" id="IPR012336">
    <property type="entry name" value="Thioredoxin-like_fold"/>
</dbReference>
<dbReference type="Proteomes" id="UP000282892">
    <property type="component" value="Chromosome"/>
</dbReference>
<dbReference type="Pfam" id="PF13098">
    <property type="entry name" value="Thioredoxin_2"/>
    <property type="match status" value="1"/>
</dbReference>
<dbReference type="OrthoDB" id="9795531at2"/>
<reference evidence="2 3" key="1">
    <citation type="submission" date="2017-07" db="EMBL/GenBank/DDBJ databases">
        <title>The complete genome sequence of Bacillus mesonae strain H20-5, an efficient strain improving plant abiotic stress resistance.</title>
        <authorList>
            <person name="Kim S.Y."/>
            <person name="Song H."/>
            <person name="Sang M.K."/>
            <person name="Weon H.-Y."/>
            <person name="Song J."/>
        </authorList>
    </citation>
    <scope>NUCLEOTIDE SEQUENCE [LARGE SCALE GENOMIC DNA]</scope>
    <source>
        <strain evidence="2 3">H20-5</strain>
    </source>
</reference>
<keyword evidence="3" id="KW-1185">Reference proteome</keyword>
<proteinExistence type="predicted"/>
<organism evidence="2 3">
    <name type="scientific">Neobacillus mesonae</name>
    <dbReference type="NCBI Taxonomy" id="1193713"/>
    <lineage>
        <taxon>Bacteria</taxon>
        <taxon>Bacillati</taxon>
        <taxon>Bacillota</taxon>
        <taxon>Bacilli</taxon>
        <taxon>Bacillales</taxon>
        <taxon>Bacillaceae</taxon>
        <taxon>Neobacillus</taxon>
    </lineage>
</organism>
<dbReference type="SUPFAM" id="SSF52833">
    <property type="entry name" value="Thioredoxin-like"/>
    <property type="match status" value="1"/>
</dbReference>
<dbReference type="KEGG" id="nmk:CHR53_03630"/>
<dbReference type="RefSeq" id="WP_066391443.1">
    <property type="nucleotide sequence ID" value="NZ_CP022572.1"/>
</dbReference>
<protein>
    <submittedName>
        <fullName evidence="2">Thioredoxin family protein</fullName>
    </submittedName>
</protein>
<dbReference type="Gene3D" id="3.40.30.10">
    <property type="entry name" value="Glutaredoxin"/>
    <property type="match status" value="1"/>
</dbReference>
<dbReference type="AlphaFoldDB" id="A0A3Q9QTR9"/>
<dbReference type="InterPro" id="IPR036249">
    <property type="entry name" value="Thioredoxin-like_sf"/>
</dbReference>
<dbReference type="CDD" id="cd02947">
    <property type="entry name" value="TRX_family"/>
    <property type="match status" value="1"/>
</dbReference>
<name>A0A3Q9QTR9_9BACI</name>
<feature type="domain" description="Thioredoxin-like fold" evidence="1">
    <location>
        <begin position="3"/>
        <end position="73"/>
    </location>
</feature>